<sequence length="295" mass="32089">MSDSTRRVSKASLPCPVEAYIDFQLFQAAASRNDPPISDRDDDYVVVSSTSAIDISGNTDDERRHETAHDADEISSLSSDWVELSDGEDEFNTTSFQNVIRRLQSPPPSPKSPACSAALSPPGCPASRVPQNHPLEELSTTSHTTTLGTASDYDSDEDMETLDPRRALAAIERERPTLVAKDIGRIADRNPAPATSSSPASQFLQPLYNTYTLSLDWAASVIGEIEFTEGQRMRKVLRADSSFGKQKLQNAGLPHEFAEYLSGQPLMAVAHLDTGIFGHGAGDPDMGQLDVACYW</sequence>
<gene>
    <name evidence="2" type="ORF">EKO04_009769</name>
</gene>
<feature type="compositionally biased region" description="Low complexity" evidence="1">
    <location>
        <begin position="137"/>
        <end position="149"/>
    </location>
</feature>
<feature type="region of interest" description="Disordered" evidence="1">
    <location>
        <begin position="102"/>
        <end position="160"/>
    </location>
</feature>
<feature type="compositionally biased region" description="Low complexity" evidence="1">
    <location>
        <begin position="112"/>
        <end position="127"/>
    </location>
</feature>
<accession>A0A8H7MEZ4</accession>
<proteinExistence type="predicted"/>
<keyword evidence="3" id="KW-1185">Reference proteome</keyword>
<evidence type="ECO:0000313" key="3">
    <source>
        <dbReference type="Proteomes" id="UP000651452"/>
    </source>
</evidence>
<dbReference type="AlphaFoldDB" id="A0A8H7MEZ4"/>
<comment type="caution">
    <text evidence="2">The sequence shown here is derived from an EMBL/GenBank/DDBJ whole genome shotgun (WGS) entry which is preliminary data.</text>
</comment>
<evidence type="ECO:0000256" key="1">
    <source>
        <dbReference type="SAM" id="MobiDB-lite"/>
    </source>
</evidence>
<feature type="region of interest" description="Disordered" evidence="1">
    <location>
        <begin position="55"/>
        <end position="74"/>
    </location>
</feature>
<dbReference type="EMBL" id="RZGK01000018">
    <property type="protein sequence ID" value="KAF9692440.1"/>
    <property type="molecule type" value="Genomic_DNA"/>
</dbReference>
<reference evidence="2" key="1">
    <citation type="submission" date="2018-12" db="EMBL/GenBank/DDBJ databases">
        <authorList>
            <person name="Syme R.A."/>
            <person name="Farfan-Caceres L."/>
            <person name="Lichtenzveig J."/>
        </authorList>
    </citation>
    <scope>NUCLEOTIDE SEQUENCE</scope>
    <source>
        <strain evidence="2">Al4</strain>
    </source>
</reference>
<evidence type="ECO:0000313" key="2">
    <source>
        <dbReference type="EMBL" id="KAF9692440.1"/>
    </source>
</evidence>
<protein>
    <submittedName>
        <fullName evidence="2">Uncharacterized protein</fullName>
    </submittedName>
</protein>
<dbReference type="Proteomes" id="UP000651452">
    <property type="component" value="Unassembled WGS sequence"/>
</dbReference>
<organism evidence="2 3">
    <name type="scientific">Ascochyta lentis</name>
    <dbReference type="NCBI Taxonomy" id="205686"/>
    <lineage>
        <taxon>Eukaryota</taxon>
        <taxon>Fungi</taxon>
        <taxon>Dikarya</taxon>
        <taxon>Ascomycota</taxon>
        <taxon>Pezizomycotina</taxon>
        <taxon>Dothideomycetes</taxon>
        <taxon>Pleosporomycetidae</taxon>
        <taxon>Pleosporales</taxon>
        <taxon>Pleosporineae</taxon>
        <taxon>Didymellaceae</taxon>
        <taxon>Ascochyta</taxon>
    </lineage>
</organism>
<name>A0A8H7MEZ4_9PLEO</name>
<feature type="compositionally biased region" description="Basic and acidic residues" evidence="1">
    <location>
        <begin position="60"/>
        <end position="72"/>
    </location>
</feature>
<reference evidence="2" key="2">
    <citation type="submission" date="2020-09" db="EMBL/GenBank/DDBJ databases">
        <title>Reference genome assembly for Australian Ascochyta lentis isolate Al4.</title>
        <authorList>
            <person name="Lee R.C."/>
            <person name="Farfan-Caceres L.M."/>
            <person name="Debler J.W."/>
            <person name="Williams A.H."/>
            <person name="Henares B.M."/>
        </authorList>
    </citation>
    <scope>NUCLEOTIDE SEQUENCE</scope>
    <source>
        <strain evidence="2">Al4</strain>
    </source>
</reference>